<proteinExistence type="predicted"/>
<dbReference type="Pfam" id="PF13403">
    <property type="entry name" value="Hint_2"/>
    <property type="match status" value="1"/>
</dbReference>
<keyword evidence="3" id="KW-1185">Reference proteome</keyword>
<dbReference type="AlphaFoldDB" id="A0A6P1T2M4"/>
<accession>A0A6P1T2M4</accession>
<evidence type="ECO:0000259" key="1">
    <source>
        <dbReference type="Pfam" id="PF13403"/>
    </source>
</evidence>
<evidence type="ECO:0000313" key="2">
    <source>
        <dbReference type="EMBL" id="QHQ37184.1"/>
    </source>
</evidence>
<protein>
    <recommendedName>
        <fullName evidence="1">Hedgehog/Intein (Hint) domain-containing protein</fullName>
    </recommendedName>
</protein>
<sequence>MAAKIGIHRNATDRASPDMSPVAHCGKYFHVRQVQKVPDVTVCASDRIKLEGCVRELAMVIHMECRSGLRDATAMFVGQGTVVLGESGPMPISMMGPGETIFGARRERLHALWVEHVRFDETDLWREPLLAPLRISAGALGPGFPDNDVVLALGQWLRLPGSEKSVPAEHLVGREGVALARDMENVAYTRAIFTRPGAFWANGLYCEGFRPDSARLAETEPKLWAELVPVLMEIG</sequence>
<organism evidence="2 3">
    <name type="scientific">Algicella marina</name>
    <dbReference type="NCBI Taxonomy" id="2683284"/>
    <lineage>
        <taxon>Bacteria</taxon>
        <taxon>Pseudomonadati</taxon>
        <taxon>Pseudomonadota</taxon>
        <taxon>Alphaproteobacteria</taxon>
        <taxon>Rhodobacterales</taxon>
        <taxon>Paracoccaceae</taxon>
        <taxon>Algicella</taxon>
    </lineage>
</organism>
<dbReference type="InterPro" id="IPR028992">
    <property type="entry name" value="Hedgehog/Intein_dom"/>
</dbReference>
<reference evidence="2 3" key="1">
    <citation type="submission" date="2019-12" db="EMBL/GenBank/DDBJ databases">
        <title>Complete genome sequence of Algicella marina strain 9Alg 56(T) isolated from the red alga Tichocarpus crinitus.</title>
        <authorList>
            <person name="Kim S.-G."/>
            <person name="Nedashkovskaya O.I."/>
        </authorList>
    </citation>
    <scope>NUCLEOTIDE SEQUENCE [LARGE SCALE GENOMIC DNA]</scope>
    <source>
        <strain evidence="2 3">9Alg 56</strain>
    </source>
</reference>
<gene>
    <name evidence="2" type="ORF">GO499_19345</name>
</gene>
<dbReference type="EMBL" id="CP046620">
    <property type="protein sequence ID" value="QHQ37184.1"/>
    <property type="molecule type" value="Genomic_DNA"/>
</dbReference>
<dbReference type="Proteomes" id="UP000464495">
    <property type="component" value="Chromosome"/>
</dbReference>
<dbReference type="KEGG" id="amaq:GO499_19345"/>
<feature type="domain" description="Hedgehog/Intein (Hint)" evidence="1">
    <location>
        <begin position="79"/>
        <end position="212"/>
    </location>
</feature>
<name>A0A6P1T2M4_9RHOB</name>
<evidence type="ECO:0000313" key="3">
    <source>
        <dbReference type="Proteomes" id="UP000464495"/>
    </source>
</evidence>